<dbReference type="Proteomes" id="UP000602050">
    <property type="component" value="Unassembled WGS sequence"/>
</dbReference>
<proteinExistence type="predicted"/>
<name>A0A8J2ZRQ2_9BACI</name>
<keyword evidence="3" id="KW-1185">Reference proteome</keyword>
<accession>A0A8J2ZRQ2</accession>
<dbReference type="RefSeq" id="WP_188391542.1">
    <property type="nucleotide sequence ID" value="NZ_BMEV01000018.1"/>
</dbReference>
<dbReference type="EMBL" id="BMEV01000018">
    <property type="protein sequence ID" value="GGH74100.1"/>
    <property type="molecule type" value="Genomic_DNA"/>
</dbReference>
<reference evidence="2" key="2">
    <citation type="submission" date="2020-09" db="EMBL/GenBank/DDBJ databases">
        <authorList>
            <person name="Sun Q."/>
            <person name="Zhou Y."/>
        </authorList>
    </citation>
    <scope>NUCLEOTIDE SEQUENCE</scope>
    <source>
        <strain evidence="2">CGMCC 1.12360</strain>
    </source>
</reference>
<dbReference type="AlphaFoldDB" id="A0A8J2ZRQ2"/>
<sequence>MGEQEKFKKVLKKMIDETEKNNIRSAEELLRQLVQELSSTQTMRENA</sequence>
<evidence type="ECO:0000313" key="2">
    <source>
        <dbReference type="EMBL" id="GGH74100.1"/>
    </source>
</evidence>
<comment type="caution">
    <text evidence="2">The sequence shown here is derived from an EMBL/GenBank/DDBJ whole genome shotgun (WGS) entry which is preliminary data.</text>
</comment>
<reference evidence="2" key="1">
    <citation type="journal article" date="2014" name="Int. J. Syst. Evol. Microbiol.">
        <title>Complete genome sequence of Corynebacterium casei LMG S-19264T (=DSM 44701T), isolated from a smear-ripened cheese.</title>
        <authorList>
            <consortium name="US DOE Joint Genome Institute (JGI-PGF)"/>
            <person name="Walter F."/>
            <person name="Albersmeier A."/>
            <person name="Kalinowski J."/>
            <person name="Ruckert C."/>
        </authorList>
    </citation>
    <scope>NUCLEOTIDE SEQUENCE</scope>
    <source>
        <strain evidence="2">CGMCC 1.12360</strain>
    </source>
</reference>
<keyword evidence="1" id="KW-0175">Coiled coil</keyword>
<protein>
    <submittedName>
        <fullName evidence="2">Uncharacterized protein</fullName>
    </submittedName>
</protein>
<organism evidence="2 3">
    <name type="scientific">Compostibacillus humi</name>
    <dbReference type="NCBI Taxonomy" id="1245525"/>
    <lineage>
        <taxon>Bacteria</taxon>
        <taxon>Bacillati</taxon>
        <taxon>Bacillota</taxon>
        <taxon>Bacilli</taxon>
        <taxon>Bacillales</taxon>
        <taxon>Bacillaceae</taxon>
        <taxon>Compostibacillus</taxon>
    </lineage>
</organism>
<feature type="coiled-coil region" evidence="1">
    <location>
        <begin position="16"/>
        <end position="43"/>
    </location>
</feature>
<gene>
    <name evidence="2" type="ORF">GCM10010978_12620</name>
</gene>
<evidence type="ECO:0000256" key="1">
    <source>
        <dbReference type="SAM" id="Coils"/>
    </source>
</evidence>
<evidence type="ECO:0000313" key="3">
    <source>
        <dbReference type="Proteomes" id="UP000602050"/>
    </source>
</evidence>